<feature type="transmembrane region" description="Helical" evidence="6">
    <location>
        <begin position="372"/>
        <end position="392"/>
    </location>
</feature>
<keyword evidence="5 6" id="KW-0472">Membrane</keyword>
<feature type="transmembrane region" description="Helical" evidence="6">
    <location>
        <begin position="132"/>
        <end position="153"/>
    </location>
</feature>
<evidence type="ECO:0000256" key="6">
    <source>
        <dbReference type="SAM" id="Phobius"/>
    </source>
</evidence>
<feature type="transmembrane region" description="Helical" evidence="6">
    <location>
        <begin position="101"/>
        <end position="120"/>
    </location>
</feature>
<keyword evidence="3 6" id="KW-0812">Transmembrane</keyword>
<evidence type="ECO:0000256" key="4">
    <source>
        <dbReference type="ARBA" id="ARBA00022989"/>
    </source>
</evidence>
<name>A0ABT0FCZ2_9MICO</name>
<feature type="transmembrane region" description="Helical" evidence="6">
    <location>
        <begin position="7"/>
        <end position="27"/>
    </location>
</feature>
<feature type="transmembrane region" description="Helical" evidence="6">
    <location>
        <begin position="280"/>
        <end position="302"/>
    </location>
</feature>
<feature type="transmembrane region" description="Helical" evidence="6">
    <location>
        <begin position="75"/>
        <end position="95"/>
    </location>
</feature>
<keyword evidence="8" id="KW-1185">Reference proteome</keyword>
<proteinExistence type="predicted"/>
<evidence type="ECO:0000256" key="2">
    <source>
        <dbReference type="ARBA" id="ARBA00022475"/>
    </source>
</evidence>
<dbReference type="InterPro" id="IPR050833">
    <property type="entry name" value="Poly_Biosynth_Transport"/>
</dbReference>
<comment type="subcellular location">
    <subcellularLocation>
        <location evidence="1">Cell membrane</location>
        <topology evidence="1">Multi-pass membrane protein</topology>
    </subcellularLocation>
</comment>
<feature type="transmembrane region" description="Helical" evidence="6">
    <location>
        <begin position="216"/>
        <end position="236"/>
    </location>
</feature>
<organism evidence="7 8">
    <name type="scientific">Microbacterium croceum</name>
    <dbReference type="NCBI Taxonomy" id="2851645"/>
    <lineage>
        <taxon>Bacteria</taxon>
        <taxon>Bacillati</taxon>
        <taxon>Actinomycetota</taxon>
        <taxon>Actinomycetes</taxon>
        <taxon>Micrococcales</taxon>
        <taxon>Microbacteriaceae</taxon>
        <taxon>Microbacterium</taxon>
    </lineage>
</organism>
<evidence type="ECO:0000256" key="1">
    <source>
        <dbReference type="ARBA" id="ARBA00004651"/>
    </source>
</evidence>
<feature type="transmembrane region" description="Helical" evidence="6">
    <location>
        <begin position="346"/>
        <end position="366"/>
    </location>
</feature>
<keyword evidence="4 6" id="KW-1133">Transmembrane helix</keyword>
<dbReference type="PANTHER" id="PTHR30250">
    <property type="entry name" value="PST FAMILY PREDICTED COLANIC ACID TRANSPORTER"/>
    <property type="match status" value="1"/>
</dbReference>
<keyword evidence="2" id="KW-1003">Cell membrane</keyword>
<feature type="transmembrane region" description="Helical" evidence="6">
    <location>
        <begin position="159"/>
        <end position="181"/>
    </location>
</feature>
<reference evidence="7 8" key="1">
    <citation type="submission" date="2021-06" db="EMBL/GenBank/DDBJ databases">
        <title>Genome-based taxonomic framework of Microbacterium strains isolated from marine environment, the description of four new species and reclassification of four preexisting species.</title>
        <authorList>
            <person name="Lee S.D."/>
            <person name="Kim S.-M."/>
            <person name="Byeon Y.-S."/>
            <person name="Yang H.L."/>
            <person name="Kim I.S."/>
        </authorList>
    </citation>
    <scope>NUCLEOTIDE SEQUENCE [LARGE SCALE GENOMIC DNA]</scope>
    <source>
        <strain evidence="7 8">SSW1-49</strain>
    </source>
</reference>
<feature type="transmembrane region" description="Helical" evidence="6">
    <location>
        <begin position="314"/>
        <end position="334"/>
    </location>
</feature>
<dbReference type="PANTHER" id="PTHR30250:SF11">
    <property type="entry name" value="O-ANTIGEN TRANSPORTER-RELATED"/>
    <property type="match status" value="1"/>
</dbReference>
<evidence type="ECO:0008006" key="9">
    <source>
        <dbReference type="Google" id="ProtNLM"/>
    </source>
</evidence>
<evidence type="ECO:0000256" key="5">
    <source>
        <dbReference type="ARBA" id="ARBA00023136"/>
    </source>
</evidence>
<evidence type="ECO:0000313" key="8">
    <source>
        <dbReference type="Proteomes" id="UP001300096"/>
    </source>
</evidence>
<feature type="transmembrane region" description="Helical" evidence="6">
    <location>
        <begin position="39"/>
        <end position="63"/>
    </location>
</feature>
<gene>
    <name evidence="7" type="ORF">KZC51_05460</name>
</gene>
<feature type="transmembrane region" description="Helical" evidence="6">
    <location>
        <begin position="242"/>
        <end position="259"/>
    </location>
</feature>
<evidence type="ECO:0000256" key="3">
    <source>
        <dbReference type="ARBA" id="ARBA00022692"/>
    </source>
</evidence>
<protein>
    <recommendedName>
        <fullName evidence="9">Polysaccharide biosynthesis protein</fullName>
    </recommendedName>
</protein>
<comment type="caution">
    <text evidence="7">The sequence shown here is derived from an EMBL/GenBank/DDBJ whole genome shotgun (WGS) entry which is preliminary data.</text>
</comment>
<dbReference type="EMBL" id="JAHWXN010000001">
    <property type="protein sequence ID" value="MCK2035582.1"/>
    <property type="molecule type" value="Genomic_DNA"/>
</dbReference>
<dbReference type="Proteomes" id="UP001300096">
    <property type="component" value="Unassembled WGS sequence"/>
</dbReference>
<evidence type="ECO:0000313" key="7">
    <source>
        <dbReference type="EMBL" id="MCK2035582.1"/>
    </source>
</evidence>
<accession>A0ABT0FCZ2</accession>
<sequence length="405" mass="42302">MKRQAVGAIIAQAVQALIGLLIQILVARLLGIDDYGRFAILYGVVILATAVVTGLVGDSLVVLDRSQRTVRAGLEAMLLASSVALGIGAFLIAWATGFSSALEALLFAVALAAFSIEEIVRRLLIAHMSFIRAAITDVSGFVVAFAVILTAQLMGVLSVSFFLGAIAAGQVVASVVGWFLVPKRDRVLVSLRGADIVVVWRYGVWRGLQQVLRPSLFTTVRLLSLAAAGITAVGLLEAARTYTSPLILVIGGLSSFLFVRFADQRRGGTATNSVREADRAVVFLLAGTVVMSIIAVVLIPWVSPLAFGVEVDPLAVIAWLAYGLSVAIVTPYGALGAVGGKQIAVFLIRLSDTVLAVLIAVVMLMLGASVSALPFGLAFASMLGGLALRWLVVASTGRDSEDSGA</sequence>
<dbReference type="RefSeq" id="WP_247628998.1">
    <property type="nucleotide sequence ID" value="NZ_JAHWXN010000001.1"/>
</dbReference>